<reference evidence="2 3" key="1">
    <citation type="submission" date="2015-05" db="EMBL/GenBank/DDBJ databases">
        <title>Whole genome sequence and identification of bacterial endophytes from Costus igneus.</title>
        <authorList>
            <person name="Lee Y.P."/>
            <person name="Gan H.M."/>
            <person name="Eng W."/>
            <person name="Wheatley M.S."/>
            <person name="Caraballo A."/>
            <person name="Polter S."/>
            <person name="Savka M.A."/>
            <person name="Hudson A.O."/>
        </authorList>
    </citation>
    <scope>NUCLEOTIDE SEQUENCE [LARGE SCALE GENOMIC DNA]</scope>
    <source>
        <strain evidence="2 3">RIT375</strain>
    </source>
</reference>
<dbReference type="RefSeq" id="WP_047956654.1">
    <property type="nucleotide sequence ID" value="NZ_JBCNIA010000036.1"/>
</dbReference>
<sequence length="162" mass="18830">MKKGLFLLGALLLTILFFNLSNKDNDEKLNAEMGTRIQGEIKKDELSQEKINELGGQLKKLFDDIDSDGKLRAYPSLKTLENYLASQVTSREVAKSFVEEYFVLKNGRIIYQSKPELFDYLENRTVTKVEKGMYTVKQKKVLLTFKYIEELNDWRIIGITYI</sequence>
<protein>
    <submittedName>
        <fullName evidence="2">Uncharacterized protein</fullName>
    </submittedName>
</protein>
<evidence type="ECO:0000313" key="2">
    <source>
        <dbReference type="EMBL" id="KLV18339.1"/>
    </source>
</evidence>
<evidence type="ECO:0000313" key="3">
    <source>
        <dbReference type="Proteomes" id="UP000035904"/>
    </source>
</evidence>
<accession>A0A0J1HXD5</accession>
<comment type="caution">
    <text evidence="2">The sequence shown here is derived from an EMBL/GenBank/DDBJ whole genome shotgun (WGS) entry which is preliminary data.</text>
</comment>
<name>A0A0J1HXD5_BACAN</name>
<feature type="signal peptide" evidence="1">
    <location>
        <begin position="1"/>
        <end position="23"/>
    </location>
</feature>
<dbReference type="EMBL" id="LDPG01000007">
    <property type="protein sequence ID" value="KLV18339.1"/>
    <property type="molecule type" value="Genomic_DNA"/>
</dbReference>
<dbReference type="AlphaFoldDB" id="A0A0J1HXD5"/>
<gene>
    <name evidence="2" type="ORF">ABW01_13240</name>
</gene>
<evidence type="ECO:0000256" key="1">
    <source>
        <dbReference type="SAM" id="SignalP"/>
    </source>
</evidence>
<dbReference type="Proteomes" id="UP000035904">
    <property type="component" value="Unassembled WGS sequence"/>
</dbReference>
<dbReference type="PATRIC" id="fig|1392.242.peg.5674"/>
<keyword evidence="1" id="KW-0732">Signal</keyword>
<organism evidence="2 3">
    <name type="scientific">Bacillus anthracis</name>
    <name type="common">anthrax bacterium</name>
    <dbReference type="NCBI Taxonomy" id="1392"/>
    <lineage>
        <taxon>Bacteria</taxon>
        <taxon>Bacillati</taxon>
        <taxon>Bacillota</taxon>
        <taxon>Bacilli</taxon>
        <taxon>Bacillales</taxon>
        <taxon>Bacillaceae</taxon>
        <taxon>Bacillus</taxon>
        <taxon>Bacillus cereus group</taxon>
    </lineage>
</organism>
<proteinExistence type="predicted"/>
<feature type="chain" id="PRO_5038794319" evidence="1">
    <location>
        <begin position="24"/>
        <end position="162"/>
    </location>
</feature>